<keyword evidence="10 11" id="KW-0464">Manganese</keyword>
<accession>A0A3G1B5K2</accession>
<dbReference type="GO" id="GO:0006269">
    <property type="term" value="P:DNA replication, synthesis of primer"/>
    <property type="evidence" value="ECO:0007669"/>
    <property type="project" value="UniProtKB-UniRule"/>
</dbReference>
<dbReference type="GeneID" id="24874219"/>
<dbReference type="GO" id="GO:1990077">
    <property type="term" value="C:primosome complex"/>
    <property type="evidence" value="ECO:0007669"/>
    <property type="project" value="UniProtKB-KW"/>
</dbReference>
<comment type="cofactor">
    <cofactor evidence="11">
        <name>Mg(2+)</name>
        <dbReference type="ChEBI" id="CHEBI:18420"/>
    </cofactor>
    <cofactor evidence="11">
        <name>Mn(2+)</name>
        <dbReference type="ChEBI" id="CHEBI:29035"/>
    </cofactor>
</comment>
<comment type="function">
    <text evidence="11">Catalytic subunit of DNA primase, an RNA polymerase that catalyzes the synthesis of short RNA molecules used as primers for DNA polymerase during DNA replication. The small subunit contains the primase catalytic core and has DNA synthesis activity on its own. Binding to the large subunit stabilizes and modulates the activity, increasing the rate of DNA synthesis while decreasing the length of the DNA fragments, and conferring RNA synthesis capability. The DNA polymerase activity may enable DNA primase to also catalyze primer extension after primer synthesis. May also play a role in DNA repair.</text>
</comment>
<comment type="subunit">
    <text evidence="11">Heterodimer of a small subunit (PriS) and a large subunit (PriL).</text>
</comment>
<evidence type="ECO:0000256" key="3">
    <source>
        <dbReference type="ARBA" id="ARBA00022515"/>
    </source>
</evidence>
<evidence type="ECO:0000256" key="7">
    <source>
        <dbReference type="ARBA" id="ARBA00022723"/>
    </source>
</evidence>
<dbReference type="InterPro" id="IPR002755">
    <property type="entry name" value="DNA_primase_S"/>
</dbReference>
<keyword evidence="2 11" id="KW-0240">DNA-directed RNA polymerase</keyword>
<evidence type="ECO:0000256" key="8">
    <source>
        <dbReference type="ARBA" id="ARBA00022842"/>
    </source>
</evidence>
<dbReference type="STRING" id="1603555.SU86_006595"/>
<dbReference type="GO" id="GO:0003899">
    <property type="term" value="F:DNA-directed RNA polymerase activity"/>
    <property type="evidence" value="ECO:0007669"/>
    <property type="project" value="UniProtKB-UniRule"/>
</dbReference>
<evidence type="ECO:0000313" key="14">
    <source>
        <dbReference type="EMBL" id="AJZ76094.1"/>
    </source>
</evidence>
<protein>
    <recommendedName>
        <fullName evidence="11">DNA primase small subunit PriS</fullName>
        <ecNumber evidence="11">2.7.7.-</ecNumber>
    </recommendedName>
</protein>
<dbReference type="SUPFAM" id="SSF56747">
    <property type="entry name" value="Prim-pol domain"/>
    <property type="match status" value="1"/>
</dbReference>
<feature type="active site" evidence="11">
    <location>
        <position position="97"/>
    </location>
</feature>
<dbReference type="RefSeq" id="WP_048186747.1">
    <property type="nucleotide sequence ID" value="NZ_CP011097.1"/>
</dbReference>
<dbReference type="OrthoDB" id="31125at2157"/>
<keyword evidence="8 11" id="KW-0460">Magnesium</keyword>
<evidence type="ECO:0000256" key="6">
    <source>
        <dbReference type="ARBA" id="ARBA00022705"/>
    </source>
</evidence>
<keyword evidence="5 11" id="KW-0548">Nucleotidyltransferase</keyword>
<feature type="active site" evidence="11">
    <location>
        <position position="280"/>
    </location>
</feature>
<dbReference type="Gene3D" id="3.90.920.10">
    <property type="entry name" value="DNA primase, PRIM domain"/>
    <property type="match status" value="1"/>
</dbReference>
<evidence type="ECO:0000256" key="2">
    <source>
        <dbReference type="ARBA" id="ARBA00022478"/>
    </source>
</evidence>
<keyword evidence="15" id="KW-1185">Reference proteome</keyword>
<keyword evidence="3 11" id="KW-0639">Primosome</keyword>
<evidence type="ECO:0000256" key="9">
    <source>
        <dbReference type="ARBA" id="ARBA00023163"/>
    </source>
</evidence>
<evidence type="ECO:0000313" key="15">
    <source>
        <dbReference type="Proteomes" id="UP000266745"/>
    </source>
</evidence>
<dbReference type="AlphaFoldDB" id="A0A3G1B5K2"/>
<feature type="active site" evidence="11">
    <location>
        <position position="95"/>
    </location>
</feature>
<dbReference type="Proteomes" id="UP000266745">
    <property type="component" value="Chromosome"/>
</dbReference>
<evidence type="ECO:0000256" key="5">
    <source>
        <dbReference type="ARBA" id="ARBA00022695"/>
    </source>
</evidence>
<evidence type="ECO:0000256" key="4">
    <source>
        <dbReference type="ARBA" id="ARBA00022679"/>
    </source>
</evidence>
<name>A0A3G1B5K2_9ARCH</name>
<comment type="similarity">
    <text evidence="1 11 12">Belongs to the eukaryotic-type primase small subunit family.</text>
</comment>
<reference evidence="14 15" key="1">
    <citation type="journal article" date="2016" name="Sci. Rep.">
        <title>A novel ammonia-oxidizing archaeon from wastewater treatment plant: Its enrichment, physiological and genomic characteristics.</title>
        <authorList>
            <person name="Li Y."/>
            <person name="Ding K."/>
            <person name="Wen X."/>
            <person name="Zhang B."/>
            <person name="Shen B."/>
            <person name="Yang Y."/>
        </authorList>
    </citation>
    <scope>NUCLEOTIDE SEQUENCE [LARGE SCALE GENOMIC DNA]</scope>
    <source>
        <strain evidence="14 15">SAT1</strain>
    </source>
</reference>
<organism evidence="14 15">
    <name type="scientific">Candidatus Nitrosotenuis cloacae</name>
    <dbReference type="NCBI Taxonomy" id="1603555"/>
    <lineage>
        <taxon>Archaea</taxon>
        <taxon>Nitrososphaerota</taxon>
        <taxon>Candidatus Nitrosotenuis</taxon>
    </lineage>
</organism>
<gene>
    <name evidence="11" type="primary">priS</name>
    <name evidence="14" type="ORF">SU86_006595</name>
</gene>
<keyword evidence="4 11" id="KW-0808">Transferase</keyword>
<evidence type="ECO:0000256" key="13">
    <source>
        <dbReference type="RuleBase" id="RU004224"/>
    </source>
</evidence>
<dbReference type="EMBL" id="CP011097">
    <property type="protein sequence ID" value="AJZ76094.1"/>
    <property type="molecule type" value="Genomic_DNA"/>
</dbReference>
<comment type="function">
    <text evidence="13">RNA polymerase that catalyzes the synthesis of short RNA molecules used as primers for DNA polymerase during DNA replication.</text>
</comment>
<dbReference type="GO" id="GO:0000428">
    <property type="term" value="C:DNA-directed RNA polymerase complex"/>
    <property type="evidence" value="ECO:0007669"/>
    <property type="project" value="UniProtKB-KW"/>
</dbReference>
<evidence type="ECO:0000256" key="11">
    <source>
        <dbReference type="HAMAP-Rule" id="MF_00700"/>
    </source>
</evidence>
<evidence type="ECO:0000256" key="12">
    <source>
        <dbReference type="RuleBase" id="RU003514"/>
    </source>
</evidence>
<keyword evidence="9 11" id="KW-0804">Transcription</keyword>
<dbReference type="EC" id="2.7.7.-" evidence="11"/>
<dbReference type="GO" id="GO:0046872">
    <property type="term" value="F:metal ion binding"/>
    <property type="evidence" value="ECO:0007669"/>
    <property type="project" value="UniProtKB-KW"/>
</dbReference>
<dbReference type="InterPro" id="IPR023639">
    <property type="entry name" value="DNA_primase_ssu_PriS"/>
</dbReference>
<dbReference type="KEGG" id="tah:SU86_006595"/>
<dbReference type="PANTHER" id="PTHR10536">
    <property type="entry name" value="DNA PRIMASE SMALL SUBUNIT"/>
    <property type="match status" value="1"/>
</dbReference>
<keyword evidence="6 11" id="KW-0235">DNA replication</keyword>
<dbReference type="Pfam" id="PF01896">
    <property type="entry name" value="DNA_primase_S"/>
    <property type="match status" value="1"/>
</dbReference>
<evidence type="ECO:0000256" key="10">
    <source>
        <dbReference type="ARBA" id="ARBA00023211"/>
    </source>
</evidence>
<sequence>MLEPDAKFLEDSFKKYYFDHFDLIRTPKNPEMREFGYQKFNSGMIRHISLRSDKELHLLLMKNVPSDVYCSNARYSFPNLPMAEKDWQNADLIFDIDAKDLHLPCRINHTAKKCNSCGCMFSGLDSCPQCKSTKFDVSSVLCNDCMVGAKREVEKLITILTSDLGIKKQDITVYYSGNEGFHIHVSSSEYEKLDSRHRADLVDYVTFKGAIPETFGARTNFAKSIFSDVDDKGWPGRVSKKIFGSKSNKPKLSKEIISEGYPAFKKRLESIQKEIGTLVDPNVTIDVHRIFRLGGTINSKSGLTKLLCTDIAKFNPGMDACYIDDEKTAVLADCPVEFRLKNKKFGPYKKERLDVPKYAAVYMICKGCATTTN</sequence>
<dbReference type="HAMAP" id="MF_00700">
    <property type="entry name" value="DNA_primase_sml_arc"/>
    <property type="match status" value="1"/>
</dbReference>
<keyword evidence="7 11" id="KW-0479">Metal-binding</keyword>
<proteinExistence type="inferred from homology"/>
<evidence type="ECO:0000256" key="1">
    <source>
        <dbReference type="ARBA" id="ARBA00009762"/>
    </source>
</evidence>